<evidence type="ECO:0000313" key="2">
    <source>
        <dbReference type="Proteomes" id="UP000026714"/>
    </source>
</evidence>
<dbReference type="AlphaFoldDB" id="A0A059KPA8"/>
<dbReference type="EMBL" id="AZRA01000035">
    <property type="protein sequence ID" value="KDB52948.1"/>
    <property type="molecule type" value="Genomic_DNA"/>
</dbReference>
<accession>A0A059KPA8</accession>
<gene>
    <name evidence="1" type="ORF">X805_14670</name>
</gene>
<name>A0A059KPA8_9BURK</name>
<organism evidence="1 2">
    <name type="scientific">Sphaerotilus natans subsp. natans DSM 6575</name>
    <dbReference type="NCBI Taxonomy" id="1286631"/>
    <lineage>
        <taxon>Bacteria</taxon>
        <taxon>Pseudomonadati</taxon>
        <taxon>Pseudomonadota</taxon>
        <taxon>Betaproteobacteria</taxon>
        <taxon>Burkholderiales</taxon>
        <taxon>Sphaerotilaceae</taxon>
        <taxon>Sphaerotilus</taxon>
    </lineage>
</organism>
<proteinExistence type="predicted"/>
<comment type="caution">
    <text evidence="1">The sequence shown here is derived from an EMBL/GenBank/DDBJ whole genome shotgun (WGS) entry which is preliminary data.</text>
</comment>
<evidence type="ECO:0000313" key="1">
    <source>
        <dbReference type="EMBL" id="KDB52948.1"/>
    </source>
</evidence>
<dbReference type="Proteomes" id="UP000026714">
    <property type="component" value="Unassembled WGS sequence"/>
</dbReference>
<sequence length="39" mass="4501">MRNPLLIIPAPCDLRAARNPIVPLQRKNSLQVHHHEQHS</sequence>
<protein>
    <submittedName>
        <fullName evidence="1">Uncharacterized protein</fullName>
    </submittedName>
</protein>
<reference evidence="1 2" key="1">
    <citation type="journal article" date="2014" name="FEMS Microbiol. Ecol.">
        <title>Sphaerotilus natans encrusted with nanoball-shaped Fe(III) oxide minerals formed by nitrate-reducing mixotrophic Fe(II) oxidation.</title>
        <authorList>
            <person name="Park S."/>
            <person name="Kim D.H."/>
            <person name="Lee J.H."/>
            <person name="Hur H.G."/>
        </authorList>
    </citation>
    <scope>NUCLEOTIDE SEQUENCE [LARGE SCALE GENOMIC DNA]</scope>
    <source>
        <strain evidence="1 2">DSM 6575</strain>
    </source>
</reference>
<keyword evidence="2" id="KW-1185">Reference proteome</keyword>